<accession>Q9AH86</accession>
<dbReference type="PANTHER" id="PTHR37316">
    <property type="entry name" value="TEICHOIC ACID GLYCEROL-PHOSPHATE PRIMASE"/>
    <property type="match status" value="1"/>
</dbReference>
<proteinExistence type="inferred from homology"/>
<evidence type="ECO:0000256" key="2">
    <source>
        <dbReference type="ARBA" id="ARBA00010488"/>
    </source>
</evidence>
<comment type="subcellular location">
    <subcellularLocation>
        <location evidence="1">Cell membrane</location>
        <topology evidence="1">Peripheral membrane protein</topology>
    </subcellularLocation>
</comment>
<keyword evidence="3" id="KW-1003">Cell membrane</keyword>
<sequence>MCYYEYYFQLYSRYNQSLLHKRKTRYNMKFYIKNLLKKVFTLPLHLLPIQSNKIIFDNFGGRGFGDNPKYILEELVSREKNLDLVWVTKDREISIPEGVRVVKYGSYRSFYEWLTARVWVDNIRNSDRPWKRKGQIYLQTWHGSDGVKLIEKSVAGNLKKTYLRMAKYDGKITDGIVSSRHFQTLGMQNNFWLAENVEFLEFGLPRNDDFFKSEKIKTTNIKFRTLFDIDLDELVVLYMPTFRDDGSLNAYNLDYSKLIHVFQNKFRKNVKILVRFHPNVDSSFINLQDTDCINVSTYSNPQDLMMSADVMITDYSSASIDFMLLNRPVFLYLPDYQSYVNDRPLDDNFDKLPFPRAYHNNELTEIIRDFERSKYDEKVRLYELEDVRFDRGKASVQCANWIEEKIKNNKVID</sequence>
<evidence type="ECO:0000256" key="5">
    <source>
        <dbReference type="ARBA" id="ARBA00022944"/>
    </source>
</evidence>
<keyword evidence="5" id="KW-0777">Teichoic acid biosynthesis</keyword>
<dbReference type="GO" id="GO:0019350">
    <property type="term" value="P:teichoic acid biosynthetic process"/>
    <property type="evidence" value="ECO:0007669"/>
    <property type="project" value="UniProtKB-KW"/>
</dbReference>
<dbReference type="Pfam" id="PF04464">
    <property type="entry name" value="Glyphos_transf"/>
    <property type="match status" value="1"/>
</dbReference>
<dbReference type="GO" id="GO:0047355">
    <property type="term" value="F:CDP-glycerol glycerophosphotransferase activity"/>
    <property type="evidence" value="ECO:0007669"/>
    <property type="project" value="InterPro"/>
</dbReference>
<dbReference type="InterPro" id="IPR043148">
    <property type="entry name" value="TagF_C"/>
</dbReference>
<gene>
    <name evidence="7" type="primary">wciY</name>
</gene>
<organism evidence="7">
    <name type="scientific">Streptococcus pneumoniae</name>
    <dbReference type="NCBI Taxonomy" id="1313"/>
    <lineage>
        <taxon>Bacteria</taxon>
        <taxon>Bacillati</taxon>
        <taxon>Bacillota</taxon>
        <taxon>Bacilli</taxon>
        <taxon>Lactobacillales</taxon>
        <taxon>Streptococcaceae</taxon>
        <taxon>Streptococcus</taxon>
    </lineage>
</organism>
<comment type="similarity">
    <text evidence="2">Belongs to the CDP-glycerol glycerophosphotransferase family.</text>
</comment>
<evidence type="ECO:0000256" key="6">
    <source>
        <dbReference type="ARBA" id="ARBA00023136"/>
    </source>
</evidence>
<dbReference type="EMBL" id="AF316642">
    <property type="protein sequence ID" value="AAK20719.1"/>
    <property type="molecule type" value="Genomic_DNA"/>
</dbReference>
<dbReference type="InterPro" id="IPR043149">
    <property type="entry name" value="TagF_N"/>
</dbReference>
<evidence type="ECO:0000256" key="3">
    <source>
        <dbReference type="ARBA" id="ARBA00022475"/>
    </source>
</evidence>
<evidence type="ECO:0000313" key="7">
    <source>
        <dbReference type="EMBL" id="AAK20719.1"/>
    </source>
</evidence>
<dbReference type="Gene3D" id="3.40.50.12580">
    <property type="match status" value="1"/>
</dbReference>
<dbReference type="PANTHER" id="PTHR37316:SF3">
    <property type="entry name" value="TEICHOIC ACID GLYCEROL-PHOSPHATE TRANSFERASE"/>
    <property type="match status" value="1"/>
</dbReference>
<evidence type="ECO:0000256" key="1">
    <source>
        <dbReference type="ARBA" id="ARBA00004202"/>
    </source>
</evidence>
<dbReference type="AlphaFoldDB" id="Q9AH86"/>
<dbReference type="SUPFAM" id="SSF53756">
    <property type="entry name" value="UDP-Glycosyltransferase/glycogen phosphorylase"/>
    <property type="match status" value="1"/>
</dbReference>
<keyword evidence="6" id="KW-0472">Membrane</keyword>
<dbReference type="GO" id="GO:0005886">
    <property type="term" value="C:plasma membrane"/>
    <property type="evidence" value="ECO:0007669"/>
    <property type="project" value="UniProtKB-SubCell"/>
</dbReference>
<protein>
    <submittedName>
        <fullName evidence="7">WciY</fullName>
    </submittedName>
</protein>
<evidence type="ECO:0000256" key="4">
    <source>
        <dbReference type="ARBA" id="ARBA00022679"/>
    </source>
</evidence>
<name>Q9AH86_STREE</name>
<keyword evidence="4" id="KW-0808">Transferase</keyword>
<dbReference type="InterPro" id="IPR007554">
    <property type="entry name" value="Glycerophosphate_synth"/>
</dbReference>
<dbReference type="Gene3D" id="3.40.50.11820">
    <property type="match status" value="1"/>
</dbReference>
<reference evidence="7" key="1">
    <citation type="journal article" date="2001" name="Infect. Immun.">
        <title>Molecular characterization of Streptococcus pneumoniae type 4, 6B, 8, and 18C capsular polysaccharide gene clusters.</title>
        <authorList>
            <person name="Jiang S.-M."/>
            <person name="Wang L."/>
            <person name="Reeves P.R."/>
        </authorList>
    </citation>
    <scope>NUCLEOTIDE SEQUENCE</scope>
</reference>
<dbReference type="InterPro" id="IPR051612">
    <property type="entry name" value="Teichoic_Acid_Biosynth"/>
</dbReference>
<reference evidence="7" key="2">
    <citation type="submission" date="2001-04" db="EMBL/GenBank/DDBJ databases">
        <authorList>
            <person name="Jiang S.-M."/>
            <person name="Wang L."/>
            <person name="Reeves P.R."/>
        </authorList>
    </citation>
    <scope>NUCLEOTIDE SEQUENCE</scope>
</reference>